<organism evidence="6 7">
    <name type="scientific">Georgenia thermotolerans</name>
    <dbReference type="NCBI Taxonomy" id="527326"/>
    <lineage>
        <taxon>Bacteria</taxon>
        <taxon>Bacillati</taxon>
        <taxon>Actinomycetota</taxon>
        <taxon>Actinomycetes</taxon>
        <taxon>Micrococcales</taxon>
        <taxon>Bogoriellaceae</taxon>
        <taxon>Georgenia</taxon>
    </lineage>
</organism>
<evidence type="ECO:0000256" key="3">
    <source>
        <dbReference type="ARBA" id="ARBA00022448"/>
    </source>
</evidence>
<evidence type="ECO:0000256" key="4">
    <source>
        <dbReference type="ARBA" id="ARBA00022729"/>
    </source>
</evidence>
<dbReference type="InterPro" id="IPR006059">
    <property type="entry name" value="SBP"/>
</dbReference>
<keyword evidence="3" id="KW-0813">Transport</keyword>
<dbReference type="Gene3D" id="3.40.190.10">
    <property type="entry name" value="Periplasmic binding protein-like II"/>
    <property type="match status" value="2"/>
</dbReference>
<dbReference type="EMBL" id="WHJE01000003">
    <property type="protein sequence ID" value="KAE8765920.1"/>
    <property type="molecule type" value="Genomic_DNA"/>
</dbReference>
<evidence type="ECO:0000256" key="1">
    <source>
        <dbReference type="ARBA" id="ARBA00004196"/>
    </source>
</evidence>
<proteinExistence type="inferred from homology"/>
<dbReference type="PANTHER" id="PTHR43649:SF31">
    <property type="entry name" value="SN-GLYCEROL-3-PHOSPHATE-BINDING PERIPLASMIC PROTEIN UGPB"/>
    <property type="match status" value="1"/>
</dbReference>
<gene>
    <name evidence="6" type="ORF">GB883_01475</name>
</gene>
<evidence type="ECO:0000313" key="6">
    <source>
        <dbReference type="EMBL" id="KAE8765920.1"/>
    </source>
</evidence>
<feature type="signal peptide" evidence="5">
    <location>
        <begin position="1"/>
        <end position="26"/>
    </location>
</feature>
<dbReference type="PROSITE" id="PS51257">
    <property type="entry name" value="PROKAR_LIPOPROTEIN"/>
    <property type="match status" value="1"/>
</dbReference>
<dbReference type="SUPFAM" id="SSF53850">
    <property type="entry name" value="Periplasmic binding protein-like II"/>
    <property type="match status" value="1"/>
</dbReference>
<dbReference type="InterPro" id="IPR050490">
    <property type="entry name" value="Bact_solute-bd_prot1"/>
</dbReference>
<accession>A0A7J5UUI2</accession>
<sequence length="431" mass="45140">MSTTARRTKGALAAMAAAALTLTACSTDNSAGASSGDGGSSGGGKSLSIFWKGSESAGIEAAVAAYQEQNPDLDIKLSTADVEQYQATIRTQLSAGTAADVVFVWPARGNPASIAEIAPGGFLEDLSDRSWVENYPDPIRELTSIDGSVYLMAPAISSWGPWYNQTALDEAGLTPPSQWSEVIPFCEDAKAQGKAAYAIGSATLNANQNILFGLVPDLVYATNPDFGEQIRSGETTFSEEPGWVEAMDKFSQMNEAGCFNKDATGANQEEQNRLVATGEAVAYFGIATQLAAMESLAPDVEFRIHPFSGDDDPNTSLMVASNAGGAAVNAAAKNKDGAFDFVDFLGSPEGIAAYNGALVGTVPAIPTGEEYDDVNLVTTNEYLSDGRTVPFLDQDWPNPRIQQAMFSGVQSLLAGTGTAEDILKAMDAELG</sequence>
<dbReference type="Pfam" id="PF01547">
    <property type="entry name" value="SBP_bac_1"/>
    <property type="match status" value="1"/>
</dbReference>
<comment type="subcellular location">
    <subcellularLocation>
        <location evidence="1">Cell envelope</location>
    </subcellularLocation>
</comment>
<dbReference type="Proteomes" id="UP000451860">
    <property type="component" value="Unassembled WGS sequence"/>
</dbReference>
<name>A0A7J5UUI2_9MICO</name>
<dbReference type="OrthoDB" id="3256840at2"/>
<feature type="chain" id="PRO_5039039675" evidence="5">
    <location>
        <begin position="27"/>
        <end position="431"/>
    </location>
</feature>
<dbReference type="PANTHER" id="PTHR43649">
    <property type="entry name" value="ARABINOSE-BINDING PROTEIN-RELATED"/>
    <property type="match status" value="1"/>
</dbReference>
<evidence type="ECO:0000256" key="5">
    <source>
        <dbReference type="SAM" id="SignalP"/>
    </source>
</evidence>
<comment type="similarity">
    <text evidence="2">Belongs to the bacterial solute-binding protein 1 family.</text>
</comment>
<dbReference type="GO" id="GO:0030313">
    <property type="term" value="C:cell envelope"/>
    <property type="evidence" value="ECO:0007669"/>
    <property type="project" value="UniProtKB-SubCell"/>
</dbReference>
<dbReference type="AlphaFoldDB" id="A0A7J5UUI2"/>
<keyword evidence="4 5" id="KW-0732">Signal</keyword>
<keyword evidence="7" id="KW-1185">Reference proteome</keyword>
<protein>
    <submittedName>
        <fullName evidence="6">Extracellular solute-binding protein</fullName>
    </submittedName>
</protein>
<comment type="caution">
    <text evidence="6">The sequence shown here is derived from an EMBL/GenBank/DDBJ whole genome shotgun (WGS) entry which is preliminary data.</text>
</comment>
<evidence type="ECO:0000313" key="7">
    <source>
        <dbReference type="Proteomes" id="UP000451860"/>
    </source>
</evidence>
<reference evidence="6 7" key="1">
    <citation type="submission" date="2019-10" db="EMBL/GenBank/DDBJ databases">
        <title>Georgenia wutianyii sp. nov. and Georgenia yuyongxinii sp. nov. isolated from plateau pika (Ochotona curzoniae) in the Qinghai-Tibet plateau of China.</title>
        <authorList>
            <person name="Tian Z."/>
        </authorList>
    </citation>
    <scope>NUCLEOTIDE SEQUENCE [LARGE SCALE GENOMIC DNA]</scope>
    <source>
        <strain evidence="6 7">DSM 21501</strain>
    </source>
</reference>
<evidence type="ECO:0000256" key="2">
    <source>
        <dbReference type="ARBA" id="ARBA00008520"/>
    </source>
</evidence>
<dbReference type="RefSeq" id="WP_152202368.1">
    <property type="nucleotide sequence ID" value="NZ_VUKF01000013.1"/>
</dbReference>